<dbReference type="GO" id="GO:0032469">
    <property type="term" value="P:endoplasmic reticulum calcium ion homeostasis"/>
    <property type="evidence" value="ECO:0007669"/>
    <property type="project" value="InterPro"/>
</dbReference>
<keyword evidence="9" id="KW-1133">Transmembrane helix</keyword>
<dbReference type="GO" id="GO:0005262">
    <property type="term" value="F:calcium channel activity"/>
    <property type="evidence" value="ECO:0007669"/>
    <property type="project" value="UniProtKB-KW"/>
</dbReference>
<dbReference type="Proteomes" id="UP001445335">
    <property type="component" value="Unassembled WGS sequence"/>
</dbReference>
<dbReference type="EMBL" id="JALJOU010000001">
    <property type="protein sequence ID" value="KAK9846660.1"/>
    <property type="molecule type" value="Genomic_DNA"/>
</dbReference>
<dbReference type="InterPro" id="IPR008559">
    <property type="entry name" value="TMCO1"/>
</dbReference>
<comment type="caution">
    <text evidence="14">The sequence shown here is derived from an EMBL/GenBank/DDBJ whole genome shotgun (WGS) entry which is preliminary data.</text>
</comment>
<keyword evidence="13" id="KW-0407">Ion channel</keyword>
<evidence type="ECO:0000256" key="10">
    <source>
        <dbReference type="ARBA" id="ARBA00023054"/>
    </source>
</evidence>
<evidence type="ECO:0000256" key="8">
    <source>
        <dbReference type="ARBA" id="ARBA00022837"/>
    </source>
</evidence>
<keyword evidence="10" id="KW-0175">Coiled coil</keyword>
<evidence type="ECO:0000313" key="14">
    <source>
        <dbReference type="EMBL" id="KAK9846660.1"/>
    </source>
</evidence>
<comment type="subcellular location">
    <subcellularLocation>
        <location evidence="1">Endoplasmic reticulum membrane</location>
        <topology evidence="1">Multi-pass membrane protein</topology>
    </subcellularLocation>
</comment>
<organism evidence="14 15">
    <name type="scientific">Elliptochloris bilobata</name>
    <dbReference type="NCBI Taxonomy" id="381761"/>
    <lineage>
        <taxon>Eukaryota</taxon>
        <taxon>Viridiplantae</taxon>
        <taxon>Chlorophyta</taxon>
        <taxon>core chlorophytes</taxon>
        <taxon>Trebouxiophyceae</taxon>
        <taxon>Trebouxiophyceae incertae sedis</taxon>
        <taxon>Elliptochloris clade</taxon>
        <taxon>Elliptochloris</taxon>
    </lineage>
</organism>
<gene>
    <name evidence="14" type="ORF">WJX81_008648</name>
</gene>
<reference evidence="14 15" key="1">
    <citation type="journal article" date="2024" name="Nat. Commun.">
        <title>Phylogenomics reveals the evolutionary origins of lichenization in chlorophyte algae.</title>
        <authorList>
            <person name="Puginier C."/>
            <person name="Libourel C."/>
            <person name="Otte J."/>
            <person name="Skaloud P."/>
            <person name="Haon M."/>
            <person name="Grisel S."/>
            <person name="Petersen M."/>
            <person name="Berrin J.G."/>
            <person name="Delaux P.M."/>
            <person name="Dal Grande F."/>
            <person name="Keller J."/>
        </authorList>
    </citation>
    <scope>NUCLEOTIDE SEQUENCE [LARGE SCALE GENOMIC DNA]</scope>
    <source>
        <strain evidence="14 15">SAG 245.80</strain>
    </source>
</reference>
<evidence type="ECO:0000313" key="15">
    <source>
        <dbReference type="Proteomes" id="UP001445335"/>
    </source>
</evidence>
<comment type="similarity">
    <text evidence="2">Belongs to the TMCO1 family.</text>
</comment>
<evidence type="ECO:0000256" key="3">
    <source>
        <dbReference type="ARBA" id="ARBA00022448"/>
    </source>
</evidence>
<evidence type="ECO:0000256" key="2">
    <source>
        <dbReference type="ARBA" id="ARBA00006537"/>
    </source>
</evidence>
<evidence type="ECO:0000256" key="5">
    <source>
        <dbReference type="ARBA" id="ARBA00022673"/>
    </source>
</evidence>
<dbReference type="GO" id="GO:0005789">
    <property type="term" value="C:endoplasmic reticulum membrane"/>
    <property type="evidence" value="ECO:0007669"/>
    <property type="project" value="UniProtKB-SubCell"/>
</dbReference>
<keyword evidence="3" id="KW-0813">Transport</keyword>
<evidence type="ECO:0000256" key="9">
    <source>
        <dbReference type="ARBA" id="ARBA00022989"/>
    </source>
</evidence>
<dbReference type="InterPro" id="IPR002809">
    <property type="entry name" value="EMC3/TMCO1"/>
</dbReference>
<keyword evidence="7" id="KW-0256">Endoplasmic reticulum</keyword>
<dbReference type="Pfam" id="PF01956">
    <property type="entry name" value="EMC3_TMCO1"/>
    <property type="match status" value="1"/>
</dbReference>
<evidence type="ECO:0000256" key="7">
    <source>
        <dbReference type="ARBA" id="ARBA00022824"/>
    </source>
</evidence>
<evidence type="ECO:0008006" key="16">
    <source>
        <dbReference type="Google" id="ProtNLM"/>
    </source>
</evidence>
<proteinExistence type="inferred from homology"/>
<keyword evidence="8" id="KW-0106">Calcium</keyword>
<name>A0AAW1SLS2_9CHLO</name>
<sequence>MWLWAYRTPSFRSLKVTLEKQARQLDVMKAGAPAAGAGAAKGKGRKAERLEKSMKMGVFRELTAIRWKQALVVGVGLLALFQVCSRAFNGLVVAQLPFEPVWWFKGLARRGLPEGHAATACGMAFIYALCQMAVRQNIVKALDLGPSRRMQEMQMPAALGEPPK</sequence>
<evidence type="ECO:0000256" key="12">
    <source>
        <dbReference type="ARBA" id="ARBA00023136"/>
    </source>
</evidence>
<keyword evidence="12" id="KW-0472">Membrane</keyword>
<evidence type="ECO:0000256" key="4">
    <source>
        <dbReference type="ARBA" id="ARBA00022568"/>
    </source>
</evidence>
<dbReference type="PANTHER" id="PTHR20917:SF0">
    <property type="entry name" value="CALCIUM LOAD-ACTIVATED CALCIUM CHANNEL"/>
    <property type="match status" value="1"/>
</dbReference>
<dbReference type="PANTHER" id="PTHR20917">
    <property type="entry name" value="PNAS-RELATED"/>
    <property type="match status" value="1"/>
</dbReference>
<evidence type="ECO:0000256" key="11">
    <source>
        <dbReference type="ARBA" id="ARBA00023065"/>
    </source>
</evidence>
<evidence type="ECO:0000256" key="1">
    <source>
        <dbReference type="ARBA" id="ARBA00004477"/>
    </source>
</evidence>
<keyword evidence="5" id="KW-0107">Calcium channel</keyword>
<keyword evidence="6" id="KW-0812">Transmembrane</keyword>
<dbReference type="AlphaFoldDB" id="A0AAW1SLS2"/>
<protein>
    <recommendedName>
        <fullName evidence="16">Calcium load-activated calcium channel</fullName>
    </recommendedName>
</protein>
<keyword evidence="11" id="KW-0406">Ion transport</keyword>
<evidence type="ECO:0000256" key="13">
    <source>
        <dbReference type="ARBA" id="ARBA00023303"/>
    </source>
</evidence>
<accession>A0AAW1SLS2</accession>
<keyword evidence="4" id="KW-0109">Calcium transport</keyword>
<evidence type="ECO:0000256" key="6">
    <source>
        <dbReference type="ARBA" id="ARBA00022692"/>
    </source>
</evidence>
<keyword evidence="15" id="KW-1185">Reference proteome</keyword>